<protein>
    <submittedName>
        <fullName evidence="1">Uncharacterized protein</fullName>
    </submittedName>
</protein>
<proteinExistence type="predicted"/>
<evidence type="ECO:0000313" key="1">
    <source>
        <dbReference type="EMBL" id="MQL90657.1"/>
    </source>
</evidence>
<accession>A0A843V7T8</accession>
<gene>
    <name evidence="1" type="ORF">Taro_023253</name>
</gene>
<keyword evidence="2" id="KW-1185">Reference proteome</keyword>
<evidence type="ECO:0000313" key="2">
    <source>
        <dbReference type="Proteomes" id="UP000652761"/>
    </source>
</evidence>
<dbReference type="AlphaFoldDB" id="A0A843V7T8"/>
<reference evidence="1" key="1">
    <citation type="submission" date="2017-07" db="EMBL/GenBank/DDBJ databases">
        <title>Taro Niue Genome Assembly and Annotation.</title>
        <authorList>
            <person name="Atibalentja N."/>
            <person name="Keating K."/>
            <person name="Fields C.J."/>
        </authorList>
    </citation>
    <scope>NUCLEOTIDE SEQUENCE</scope>
    <source>
        <strain evidence="1">Niue_2</strain>
        <tissue evidence="1">Leaf</tissue>
    </source>
</reference>
<dbReference type="Proteomes" id="UP000652761">
    <property type="component" value="Unassembled WGS sequence"/>
</dbReference>
<comment type="caution">
    <text evidence="1">The sequence shown here is derived from an EMBL/GenBank/DDBJ whole genome shotgun (WGS) entry which is preliminary data.</text>
</comment>
<organism evidence="1 2">
    <name type="scientific">Colocasia esculenta</name>
    <name type="common">Wild taro</name>
    <name type="synonym">Arum esculentum</name>
    <dbReference type="NCBI Taxonomy" id="4460"/>
    <lineage>
        <taxon>Eukaryota</taxon>
        <taxon>Viridiplantae</taxon>
        <taxon>Streptophyta</taxon>
        <taxon>Embryophyta</taxon>
        <taxon>Tracheophyta</taxon>
        <taxon>Spermatophyta</taxon>
        <taxon>Magnoliopsida</taxon>
        <taxon>Liliopsida</taxon>
        <taxon>Araceae</taxon>
        <taxon>Aroideae</taxon>
        <taxon>Colocasieae</taxon>
        <taxon>Colocasia</taxon>
    </lineage>
</organism>
<dbReference type="EMBL" id="NMUH01001262">
    <property type="protein sequence ID" value="MQL90657.1"/>
    <property type="molecule type" value="Genomic_DNA"/>
</dbReference>
<sequence length="266" mass="29688">MDGTLRGEIHFKIKDESKDSAFQQWLIGYGFESEFEIAYLCGSLAMVLVEKAPQGAAKAAKAHARGAWERLDLFRQQIQAPLRQAPKRLGDPRPQLRLGRLDALTTMGTVPLWSTSRHIGQFFFFIRSIEDIGICPYLSLGQRLRFLAVKEASNELMTSRSEDGLGTSLLLELPLVIDFLGFLWLPVLRGPTVTQPPSDACDSKVALIDSSITEGNSRIDQFFLPGYKTRSSHGAPDNLWWDHGLSWRGESARFPRIGADQGRADP</sequence>
<name>A0A843V7T8_COLES</name>